<feature type="domain" description="ABM" evidence="1">
    <location>
        <begin position="2"/>
        <end position="91"/>
    </location>
</feature>
<dbReference type="KEGG" id="sal:Sala_0828"/>
<name>Q1GUX6_SPHAL</name>
<dbReference type="PROSITE" id="PS51725">
    <property type="entry name" value="ABM"/>
    <property type="match status" value="1"/>
</dbReference>
<evidence type="ECO:0000259" key="1">
    <source>
        <dbReference type="PROSITE" id="PS51725"/>
    </source>
</evidence>
<keyword evidence="2" id="KW-0560">Oxidoreductase</keyword>
<evidence type="ECO:0000313" key="3">
    <source>
        <dbReference type="Proteomes" id="UP000006578"/>
    </source>
</evidence>
<dbReference type="InterPro" id="IPR011008">
    <property type="entry name" value="Dimeric_a/b-barrel"/>
</dbReference>
<dbReference type="HOGENOM" id="CLU_131496_11_1_5"/>
<dbReference type="InterPro" id="IPR007138">
    <property type="entry name" value="ABM_dom"/>
</dbReference>
<accession>Q1GUX6</accession>
<protein>
    <submittedName>
        <fullName evidence="2">Antibiotic biosynthesis monooxygenase</fullName>
    </submittedName>
</protein>
<dbReference type="STRING" id="317655.Sala_0828"/>
<dbReference type="AlphaFoldDB" id="Q1GUX6"/>
<dbReference type="Pfam" id="PF03992">
    <property type="entry name" value="ABM"/>
    <property type="match status" value="1"/>
</dbReference>
<dbReference type="EMBL" id="CP000356">
    <property type="protein sequence ID" value="ABF52546.1"/>
    <property type="molecule type" value="Genomic_DNA"/>
</dbReference>
<dbReference type="GO" id="GO:0004497">
    <property type="term" value="F:monooxygenase activity"/>
    <property type="evidence" value="ECO:0007669"/>
    <property type="project" value="UniProtKB-KW"/>
</dbReference>
<dbReference type="RefSeq" id="WP_011541136.1">
    <property type="nucleotide sequence ID" value="NC_008048.1"/>
</dbReference>
<keyword evidence="3" id="KW-1185">Reference proteome</keyword>
<dbReference type="OrthoDB" id="287932at2"/>
<keyword evidence="2" id="KW-0503">Monooxygenase</keyword>
<dbReference type="SUPFAM" id="SSF54909">
    <property type="entry name" value="Dimeric alpha+beta barrel"/>
    <property type="match status" value="1"/>
</dbReference>
<gene>
    <name evidence="2" type="ordered locus">Sala_0828</name>
</gene>
<reference evidence="2 3" key="1">
    <citation type="journal article" date="2009" name="Proc. Natl. Acad. Sci. U.S.A.">
        <title>The genomic basis of trophic strategy in marine bacteria.</title>
        <authorList>
            <person name="Lauro F.M."/>
            <person name="McDougald D."/>
            <person name="Thomas T."/>
            <person name="Williams T.J."/>
            <person name="Egan S."/>
            <person name="Rice S."/>
            <person name="DeMaere M.Z."/>
            <person name="Ting L."/>
            <person name="Ertan H."/>
            <person name="Johnson J."/>
            <person name="Ferriera S."/>
            <person name="Lapidus A."/>
            <person name="Anderson I."/>
            <person name="Kyrpides N."/>
            <person name="Munk A.C."/>
            <person name="Detter C."/>
            <person name="Han C.S."/>
            <person name="Brown M.V."/>
            <person name="Robb F.T."/>
            <person name="Kjelleberg S."/>
            <person name="Cavicchioli R."/>
        </authorList>
    </citation>
    <scope>NUCLEOTIDE SEQUENCE [LARGE SCALE GENOMIC DNA]</scope>
    <source>
        <strain evidence="3">DSM 13593 / LMG 18877 / RB2256</strain>
    </source>
</reference>
<dbReference type="eggNOG" id="COG1359">
    <property type="taxonomic scope" value="Bacteria"/>
</dbReference>
<dbReference type="Gene3D" id="3.30.70.100">
    <property type="match status" value="1"/>
</dbReference>
<proteinExistence type="predicted"/>
<sequence>MILITSHVIHTPEHRERMIALGAEHSARSRGEAGCLGHHCHIDVESDLRLVFVEDWESVEAVRAHFALPASRAFVAEMRALSPEPPVIRIYAAEDMTATPMG</sequence>
<dbReference type="Proteomes" id="UP000006578">
    <property type="component" value="Chromosome"/>
</dbReference>
<evidence type="ECO:0000313" key="2">
    <source>
        <dbReference type="EMBL" id="ABF52546.1"/>
    </source>
</evidence>
<organism evidence="2 3">
    <name type="scientific">Sphingopyxis alaskensis (strain DSM 13593 / LMG 18877 / RB2256)</name>
    <name type="common">Sphingomonas alaskensis</name>
    <dbReference type="NCBI Taxonomy" id="317655"/>
    <lineage>
        <taxon>Bacteria</taxon>
        <taxon>Pseudomonadati</taxon>
        <taxon>Pseudomonadota</taxon>
        <taxon>Alphaproteobacteria</taxon>
        <taxon>Sphingomonadales</taxon>
        <taxon>Sphingomonadaceae</taxon>
        <taxon>Sphingopyxis</taxon>
    </lineage>
</organism>